<evidence type="ECO:0000256" key="3">
    <source>
        <dbReference type="ARBA" id="ARBA00022448"/>
    </source>
</evidence>
<dbReference type="Pfam" id="PF18829">
    <property type="entry name" value="Importin_rep_6"/>
    <property type="match status" value="1"/>
</dbReference>
<dbReference type="InterPro" id="IPR011989">
    <property type="entry name" value="ARM-like"/>
</dbReference>
<feature type="region of interest" description="Disordered" evidence="8">
    <location>
        <begin position="816"/>
        <end position="835"/>
    </location>
</feature>
<evidence type="ECO:0000256" key="1">
    <source>
        <dbReference type="ARBA" id="ARBA00004123"/>
    </source>
</evidence>
<evidence type="ECO:0000256" key="7">
    <source>
        <dbReference type="ARBA" id="ARBA00023242"/>
    </source>
</evidence>
<keyword evidence="11" id="KW-1185">Reference proteome</keyword>
<keyword evidence="3" id="KW-0813">Transport</keyword>
<dbReference type="AlphaFoldDB" id="A0A023B9E0"/>
<dbReference type="Pfam" id="PF18808">
    <property type="entry name" value="Importin_rep_4"/>
    <property type="match status" value="1"/>
</dbReference>
<dbReference type="PROSITE" id="PS50166">
    <property type="entry name" value="IMPORTIN_B_NT"/>
    <property type="match status" value="1"/>
</dbReference>
<dbReference type="OrthoDB" id="543373at2759"/>
<keyword evidence="4" id="KW-0963">Cytoplasm</keyword>
<keyword evidence="6" id="KW-0653">Protein transport</keyword>
<dbReference type="InterPro" id="IPR041389">
    <property type="entry name" value="Importin_rep_6"/>
</dbReference>
<feature type="domain" description="Importin N-terminal" evidence="9">
    <location>
        <begin position="24"/>
        <end position="100"/>
    </location>
</feature>
<dbReference type="Pfam" id="PF25780">
    <property type="entry name" value="TPR_IPO5"/>
    <property type="match status" value="1"/>
</dbReference>
<evidence type="ECO:0000256" key="5">
    <source>
        <dbReference type="ARBA" id="ARBA00022737"/>
    </source>
</evidence>
<dbReference type="PANTHER" id="PTHR10527">
    <property type="entry name" value="IMPORTIN BETA"/>
    <property type="match status" value="1"/>
</dbReference>
<name>A0A023B9E0_GRENI</name>
<dbReference type="InterPro" id="IPR057672">
    <property type="entry name" value="TPR_IPO4/5"/>
</dbReference>
<dbReference type="Gene3D" id="1.25.10.10">
    <property type="entry name" value="Leucine-rich Repeat Variant"/>
    <property type="match status" value="1"/>
</dbReference>
<comment type="caution">
    <text evidence="10">The sequence shown here is derived from an EMBL/GenBank/DDBJ whole genome shotgun (WGS) entry which is preliminary data.</text>
</comment>
<gene>
    <name evidence="10" type="ORF">GNI_050380</name>
</gene>
<evidence type="ECO:0000313" key="10">
    <source>
        <dbReference type="EMBL" id="EZG72879.1"/>
    </source>
</evidence>
<keyword evidence="5" id="KW-0677">Repeat</keyword>
<reference evidence="10" key="1">
    <citation type="submission" date="2013-12" db="EMBL/GenBank/DDBJ databases">
        <authorList>
            <person name="Omoto C.K."/>
            <person name="Sibley D."/>
            <person name="Venepally P."/>
            <person name="Hadjithomas M."/>
            <person name="Karamycheva S."/>
            <person name="Brunk B."/>
            <person name="Roos D."/>
            <person name="Caler E."/>
            <person name="Lorenzi H."/>
        </authorList>
    </citation>
    <scope>NUCLEOTIDE SEQUENCE</scope>
</reference>
<dbReference type="EMBL" id="AFNH02000386">
    <property type="protein sequence ID" value="EZG72879.1"/>
    <property type="molecule type" value="Genomic_DNA"/>
</dbReference>
<sequence>MDAVTLGTILSGFLSSQNDVRKNAEATFKSLKQQQPGALAGVLLEIMGTSANATLRQQAALSFRNVYREFCLGEASNAWVTLDEATQENFKSKLLECLKQEADPTAKRAIGNAVAELADAIIMAQKSWVEVFAVIQQLIGATDPLSQVIGLELAADLEPHMSEDFQRNLSSLKEMLAAKFSSNDEDIITAATALWCQVVMNEDTVSRELACFIEPVIKIVATTSSETLASNMLKELIQIALDAPFFFKGTAADVMPFMLNVAKEKEEIRELSLEFLMTYVDSKYKNVVKIPGFLPSLVDALMTLLMDVEEDPMWFDAENKDLEEENHELGESYMDRLAGTVESEVIMPLIFEKVGQYVTQADWRCKVAGISAVCQSIEYLSADYAIKQLPEIVKIVVAATKDAHYRVRYSACRTIAQIALDHMPFVQENCYAEVLPALIERFDDPVARVQKQAFTAFVNFAEEVDIEDLLPFVPVVMDKVNARLDGGFKMAGDEELKPEVALARHNMIREQCVTSVAVVAGVLRDQFLEFCPRIVPLMKLIVAQADTEEMQPMRGRALECLSIIAYSVGFSHIEAEAQQIVNALIALYKTERKPDDPVTDYIYEALRRMTTVMGRNFSQFNNELVPIVISRLKDVEKVPVDPEFDEYNDMSVVNERSTSATLYSGVKTSKLELMHKDLELLISIIENTKGHFAPHIQTSLEAVVPLLELKHSDEVRKSSLMAMAELIGAARDGQAPSDQLTQWVMNAMRIVLQVVDDSEELHYSGVDHLTAVVSGLARCIENAGKGVLDATQIEMVIKCVWKMIGTSSTRRQQMTKYQSDGELEEEEQARWDDEKEREQVFRETCLKVMESCIRTHPDEFLQSGSKITMEHVEAFMAVPDADDRALACYACCDLLQILGSRGLSLIGTKVEKLVWYIEDQNESVRQAACFAMNLCMNTQGIHQALVTETATRLLKVIQHADAWRRVNRSATENAVSALVSIVLHQSEVAGPARIAEFVDLILASLPIIQDVEEGRLVHDKIVKDLLNGPQSAFWGNNNANLPKIVPFIAHIYRSQYVEDETNPLIRQLAQKIGVSAISEVVANQQLTEYQQRGLKKIERDFTN</sequence>
<dbReference type="Proteomes" id="UP000019763">
    <property type="component" value="Unassembled WGS sequence"/>
</dbReference>
<dbReference type="GO" id="GO:0005634">
    <property type="term" value="C:nucleus"/>
    <property type="evidence" value="ECO:0007669"/>
    <property type="project" value="UniProtKB-SubCell"/>
</dbReference>
<dbReference type="VEuPathDB" id="CryptoDB:GNI_050380"/>
<dbReference type="OMA" id="NDSCYQD"/>
<evidence type="ECO:0000256" key="4">
    <source>
        <dbReference type="ARBA" id="ARBA00022490"/>
    </source>
</evidence>
<protein>
    <submittedName>
        <fullName evidence="10">Karyopherin (Importin) protein beta</fullName>
    </submittedName>
</protein>
<dbReference type="RefSeq" id="XP_011129738.1">
    <property type="nucleotide sequence ID" value="XM_011131436.1"/>
</dbReference>
<dbReference type="InterPro" id="IPR016024">
    <property type="entry name" value="ARM-type_fold"/>
</dbReference>
<organism evidence="10 11">
    <name type="scientific">Gregarina niphandrodes</name>
    <name type="common">Septate eugregarine</name>
    <dbReference type="NCBI Taxonomy" id="110365"/>
    <lineage>
        <taxon>Eukaryota</taxon>
        <taxon>Sar</taxon>
        <taxon>Alveolata</taxon>
        <taxon>Apicomplexa</taxon>
        <taxon>Conoidasida</taxon>
        <taxon>Gregarinasina</taxon>
        <taxon>Eugregarinorida</taxon>
        <taxon>Gregarinidae</taxon>
        <taxon>Gregarina</taxon>
    </lineage>
</organism>
<evidence type="ECO:0000259" key="9">
    <source>
        <dbReference type="PROSITE" id="PS50166"/>
    </source>
</evidence>
<dbReference type="InterPro" id="IPR041653">
    <property type="entry name" value="Importin_rep_4"/>
</dbReference>
<keyword evidence="7" id="KW-0539">Nucleus</keyword>
<proteinExistence type="predicted"/>
<dbReference type="GO" id="GO:0031267">
    <property type="term" value="F:small GTPase binding"/>
    <property type="evidence" value="ECO:0007669"/>
    <property type="project" value="InterPro"/>
</dbReference>
<evidence type="ECO:0000256" key="2">
    <source>
        <dbReference type="ARBA" id="ARBA00004496"/>
    </source>
</evidence>
<dbReference type="GO" id="GO:0005737">
    <property type="term" value="C:cytoplasm"/>
    <property type="evidence" value="ECO:0007669"/>
    <property type="project" value="UniProtKB-SubCell"/>
</dbReference>
<dbReference type="GO" id="GO:0006606">
    <property type="term" value="P:protein import into nucleus"/>
    <property type="evidence" value="ECO:0007669"/>
    <property type="project" value="InterPro"/>
</dbReference>
<dbReference type="InterPro" id="IPR001494">
    <property type="entry name" value="Importin-beta_N"/>
</dbReference>
<evidence type="ECO:0000256" key="8">
    <source>
        <dbReference type="SAM" id="MobiDB-lite"/>
    </source>
</evidence>
<comment type="subcellular location">
    <subcellularLocation>
        <location evidence="2">Cytoplasm</location>
    </subcellularLocation>
    <subcellularLocation>
        <location evidence="1">Nucleus</location>
    </subcellularLocation>
</comment>
<dbReference type="InterPro" id="IPR040122">
    <property type="entry name" value="Importin_beta"/>
</dbReference>
<dbReference type="SUPFAM" id="SSF48371">
    <property type="entry name" value="ARM repeat"/>
    <property type="match status" value="2"/>
</dbReference>
<evidence type="ECO:0000256" key="6">
    <source>
        <dbReference type="ARBA" id="ARBA00022927"/>
    </source>
</evidence>
<evidence type="ECO:0000313" key="11">
    <source>
        <dbReference type="Proteomes" id="UP000019763"/>
    </source>
</evidence>
<dbReference type="eggNOG" id="KOG2171">
    <property type="taxonomic scope" value="Eukaryota"/>
</dbReference>
<dbReference type="GeneID" id="22911860"/>
<accession>A0A023B9E0</accession>